<accession>A0A291GTB4</accession>
<feature type="domain" description="N-acetyltransferase" evidence="3">
    <location>
        <begin position="10"/>
        <end position="149"/>
    </location>
</feature>
<evidence type="ECO:0000313" key="4">
    <source>
        <dbReference type="EMBL" id="ATG53382.1"/>
    </source>
</evidence>
<keyword evidence="5" id="KW-1185">Reference proteome</keyword>
<dbReference type="CDD" id="cd04301">
    <property type="entry name" value="NAT_SF"/>
    <property type="match status" value="1"/>
</dbReference>
<dbReference type="SUPFAM" id="SSF55729">
    <property type="entry name" value="Acyl-CoA N-acyltransferases (Nat)"/>
    <property type="match status" value="1"/>
</dbReference>
<evidence type="ECO:0000256" key="2">
    <source>
        <dbReference type="ARBA" id="ARBA00023315"/>
    </source>
</evidence>
<dbReference type="PANTHER" id="PTHR43877">
    <property type="entry name" value="AMINOALKYLPHOSPHONATE N-ACETYLTRANSFERASE-RELATED-RELATED"/>
    <property type="match status" value="1"/>
</dbReference>
<gene>
    <name evidence="4" type="ORF">CFK41_00270</name>
</gene>
<name>A0A291GTB4_9MICO</name>
<dbReference type="KEGG" id="bgg:CFK41_00270"/>
<dbReference type="PANTHER" id="PTHR43877:SF2">
    <property type="entry name" value="AMINOALKYLPHOSPHONATE N-ACETYLTRANSFERASE-RELATED"/>
    <property type="match status" value="1"/>
</dbReference>
<evidence type="ECO:0000256" key="1">
    <source>
        <dbReference type="ARBA" id="ARBA00022679"/>
    </source>
</evidence>
<protein>
    <submittedName>
        <fullName evidence="4">GNAT family N-acetyltransferase</fullName>
    </submittedName>
</protein>
<dbReference type="GO" id="GO:0016747">
    <property type="term" value="F:acyltransferase activity, transferring groups other than amino-acyl groups"/>
    <property type="evidence" value="ECO:0007669"/>
    <property type="project" value="InterPro"/>
</dbReference>
<dbReference type="Proteomes" id="UP000217889">
    <property type="component" value="Chromosome"/>
</dbReference>
<dbReference type="InterPro" id="IPR016181">
    <property type="entry name" value="Acyl_CoA_acyltransferase"/>
</dbReference>
<dbReference type="RefSeq" id="WP_096797861.1">
    <property type="nucleotide sequence ID" value="NZ_CP023564.1"/>
</dbReference>
<organism evidence="4 5">
    <name type="scientific">Brachybacterium ginsengisoli</name>
    <dbReference type="NCBI Taxonomy" id="1331682"/>
    <lineage>
        <taxon>Bacteria</taxon>
        <taxon>Bacillati</taxon>
        <taxon>Actinomycetota</taxon>
        <taxon>Actinomycetes</taxon>
        <taxon>Micrococcales</taxon>
        <taxon>Dermabacteraceae</taxon>
        <taxon>Brachybacterium</taxon>
    </lineage>
</organism>
<keyword evidence="1 4" id="KW-0808">Transferase</keyword>
<keyword evidence="2" id="KW-0012">Acyltransferase</keyword>
<dbReference type="EMBL" id="CP023564">
    <property type="protein sequence ID" value="ATG53382.1"/>
    <property type="molecule type" value="Genomic_DNA"/>
</dbReference>
<dbReference type="PROSITE" id="PS51186">
    <property type="entry name" value="GNAT"/>
    <property type="match status" value="1"/>
</dbReference>
<dbReference type="InterPro" id="IPR000182">
    <property type="entry name" value="GNAT_dom"/>
</dbReference>
<evidence type="ECO:0000313" key="5">
    <source>
        <dbReference type="Proteomes" id="UP000217889"/>
    </source>
</evidence>
<sequence length="149" mass="16202">MTSNGTARLPTVREATVADESGLWPLAAALATSYRPTKDGFGRALRAIVADPHAAILVAISEKELVGHVHVLTHPAFHADGAIGWVEELTVRDSARGTGCGRALMAAAEQWARERDDIAYMALTTRRAGDFYRAVGYEDSATYFKRPFR</sequence>
<proteinExistence type="predicted"/>
<dbReference type="OrthoDB" id="4793359at2"/>
<dbReference type="Pfam" id="PF00583">
    <property type="entry name" value="Acetyltransf_1"/>
    <property type="match status" value="1"/>
</dbReference>
<dbReference type="AlphaFoldDB" id="A0A291GTB4"/>
<evidence type="ECO:0000259" key="3">
    <source>
        <dbReference type="PROSITE" id="PS51186"/>
    </source>
</evidence>
<dbReference type="InterPro" id="IPR050832">
    <property type="entry name" value="Bact_Acetyltransf"/>
</dbReference>
<dbReference type="Gene3D" id="3.40.630.30">
    <property type="match status" value="1"/>
</dbReference>
<reference evidence="4 5" key="1">
    <citation type="journal article" date="2014" name="Int. J. Syst. Evol. Microbiol.">
        <title>Brachybacterium ginsengisoli sp. nov., isolated from soil of a ginseng field.</title>
        <authorList>
            <person name="Hoang V.A."/>
            <person name="Kim Y.J."/>
            <person name="Nguyen N.L."/>
            <person name="Yang D.C."/>
        </authorList>
    </citation>
    <scope>NUCLEOTIDE SEQUENCE [LARGE SCALE GENOMIC DNA]</scope>
    <source>
        <strain evidence="4 5">DCY80</strain>
    </source>
</reference>